<feature type="transmembrane region" description="Helical" evidence="5">
    <location>
        <begin position="297"/>
        <end position="317"/>
    </location>
</feature>
<dbReference type="PROSITE" id="PS50850">
    <property type="entry name" value="MFS"/>
    <property type="match status" value="1"/>
</dbReference>
<feature type="transmembrane region" description="Helical" evidence="5">
    <location>
        <begin position="179"/>
        <end position="198"/>
    </location>
</feature>
<feature type="transmembrane region" description="Helical" evidence="5">
    <location>
        <begin position="381"/>
        <end position="402"/>
    </location>
</feature>
<dbReference type="SUPFAM" id="SSF103473">
    <property type="entry name" value="MFS general substrate transporter"/>
    <property type="match status" value="1"/>
</dbReference>
<feature type="transmembrane region" description="Helical" evidence="5">
    <location>
        <begin position="349"/>
        <end position="369"/>
    </location>
</feature>
<dbReference type="Gene3D" id="1.20.1250.20">
    <property type="entry name" value="MFS general substrate transporter like domains"/>
    <property type="match status" value="1"/>
</dbReference>
<dbReference type="Proteomes" id="UP001595456">
    <property type="component" value="Unassembled WGS sequence"/>
</dbReference>
<proteinExistence type="predicted"/>
<gene>
    <name evidence="7" type="ORF">ACFODU_10915</name>
</gene>
<evidence type="ECO:0000313" key="7">
    <source>
        <dbReference type="EMBL" id="MFC3098301.1"/>
    </source>
</evidence>
<accession>A0ABV7E8I4</accession>
<comment type="subcellular location">
    <subcellularLocation>
        <location evidence="1">Membrane</location>
        <topology evidence="1">Multi-pass membrane protein</topology>
    </subcellularLocation>
</comment>
<evidence type="ECO:0000256" key="5">
    <source>
        <dbReference type="SAM" id="Phobius"/>
    </source>
</evidence>
<feature type="domain" description="Major facilitator superfamily (MFS) profile" evidence="6">
    <location>
        <begin position="24"/>
        <end position="449"/>
    </location>
</feature>
<dbReference type="RefSeq" id="WP_336926879.1">
    <property type="nucleotide sequence ID" value="NZ_JBANRO010000010.1"/>
</dbReference>
<dbReference type="InterPro" id="IPR020846">
    <property type="entry name" value="MFS_dom"/>
</dbReference>
<feature type="transmembrane region" description="Helical" evidence="5">
    <location>
        <begin position="119"/>
        <end position="140"/>
    </location>
</feature>
<comment type="caution">
    <text evidence="7">The sequence shown here is derived from an EMBL/GenBank/DDBJ whole genome shotgun (WGS) entry which is preliminary data.</text>
</comment>
<evidence type="ECO:0000313" key="8">
    <source>
        <dbReference type="Proteomes" id="UP001595456"/>
    </source>
</evidence>
<feature type="transmembrane region" description="Helical" evidence="5">
    <location>
        <begin position="147"/>
        <end position="167"/>
    </location>
</feature>
<dbReference type="EMBL" id="JBHRST010000018">
    <property type="protein sequence ID" value="MFC3098301.1"/>
    <property type="molecule type" value="Genomic_DNA"/>
</dbReference>
<reference evidence="8" key="1">
    <citation type="journal article" date="2019" name="Int. J. Syst. Evol. Microbiol.">
        <title>The Global Catalogue of Microorganisms (GCM) 10K type strain sequencing project: providing services to taxonomists for standard genome sequencing and annotation.</title>
        <authorList>
            <consortium name="The Broad Institute Genomics Platform"/>
            <consortium name="The Broad Institute Genome Sequencing Center for Infectious Disease"/>
            <person name="Wu L."/>
            <person name="Ma J."/>
        </authorList>
    </citation>
    <scope>NUCLEOTIDE SEQUENCE [LARGE SCALE GENOMIC DNA]</scope>
    <source>
        <strain evidence="8">KCTC 52607</strain>
    </source>
</reference>
<dbReference type="InterPro" id="IPR005829">
    <property type="entry name" value="Sugar_transporter_CS"/>
</dbReference>
<evidence type="ECO:0000256" key="2">
    <source>
        <dbReference type="ARBA" id="ARBA00022692"/>
    </source>
</evidence>
<dbReference type="InterPro" id="IPR011701">
    <property type="entry name" value="MFS"/>
</dbReference>
<sequence length="454" mass="47681">MAGAFADPRDVLRHRAMNLQQYGVVTLCVLINMVDGYDILALAQAGSALSRDWGLSNAELGTLLSMNLIGMAAGALGVSPVADQYGRRPAMLICLILMSVGMAVSAVSTGFVTMAIGRLITGIGIGGMTSTAGTLALEYASYKRREFATSAVASAYPVGTIIGAMVAVAVLDTYGWRGIFWFGAALSAILLPIAWAWLPESLDFLLTRQPKGALETTNTVLRRMNVPEIAELPPRPADSGEGSTALKEIAQPIHRKELIGKLFLAHALNMFAWYFIINWGPPLVAEASGSDALGARYSAWVSYGGIVGGLTAGFLCGTFGVKRMMWATMVSLAVLIGLFGQFVGNTSMLMVIAPLIGAALFGSAVANWLTIAYAFPPHLRATGLGFATTAGRVGSIFGPIVGGALLGTRTDDLSLGFVTLDVTLTVGMVCAVMGVPAILSALTFHRARRLEPGR</sequence>
<dbReference type="PANTHER" id="PTHR23508">
    <property type="entry name" value="CARBOXYLIC ACID TRANSPORTER PROTEIN HOMOLOG"/>
    <property type="match status" value="1"/>
</dbReference>
<dbReference type="InterPro" id="IPR036259">
    <property type="entry name" value="MFS_trans_sf"/>
</dbReference>
<feature type="transmembrane region" description="Helical" evidence="5">
    <location>
        <begin position="258"/>
        <end position="277"/>
    </location>
</feature>
<keyword evidence="3 5" id="KW-1133">Transmembrane helix</keyword>
<evidence type="ECO:0000256" key="1">
    <source>
        <dbReference type="ARBA" id="ARBA00004141"/>
    </source>
</evidence>
<feature type="transmembrane region" description="Helical" evidence="5">
    <location>
        <begin position="324"/>
        <end position="343"/>
    </location>
</feature>
<feature type="transmembrane region" description="Helical" evidence="5">
    <location>
        <begin position="422"/>
        <end position="444"/>
    </location>
</feature>
<dbReference type="Pfam" id="PF07690">
    <property type="entry name" value="MFS_1"/>
    <property type="match status" value="1"/>
</dbReference>
<keyword evidence="8" id="KW-1185">Reference proteome</keyword>
<organism evidence="7 8">
    <name type="scientific">Alteraurantiacibacter palmitatis</name>
    <dbReference type="NCBI Taxonomy" id="2054628"/>
    <lineage>
        <taxon>Bacteria</taxon>
        <taxon>Pseudomonadati</taxon>
        <taxon>Pseudomonadota</taxon>
        <taxon>Alphaproteobacteria</taxon>
        <taxon>Sphingomonadales</taxon>
        <taxon>Erythrobacteraceae</taxon>
        <taxon>Alteraurantiacibacter</taxon>
    </lineage>
</organism>
<feature type="transmembrane region" description="Helical" evidence="5">
    <location>
        <begin position="21"/>
        <end position="40"/>
    </location>
</feature>
<name>A0ABV7E8I4_9SPHN</name>
<evidence type="ECO:0000256" key="4">
    <source>
        <dbReference type="ARBA" id="ARBA00023136"/>
    </source>
</evidence>
<evidence type="ECO:0000256" key="3">
    <source>
        <dbReference type="ARBA" id="ARBA00022989"/>
    </source>
</evidence>
<evidence type="ECO:0000259" key="6">
    <source>
        <dbReference type="PROSITE" id="PS50850"/>
    </source>
</evidence>
<keyword evidence="4 5" id="KW-0472">Membrane</keyword>
<dbReference type="PANTHER" id="PTHR23508:SF10">
    <property type="entry name" value="CARBOXYLIC ACID TRANSPORTER PROTEIN HOMOLOG"/>
    <property type="match status" value="1"/>
</dbReference>
<feature type="transmembrane region" description="Helical" evidence="5">
    <location>
        <begin position="90"/>
        <end position="113"/>
    </location>
</feature>
<keyword evidence="2 5" id="KW-0812">Transmembrane</keyword>
<dbReference type="PROSITE" id="PS00217">
    <property type="entry name" value="SUGAR_TRANSPORT_2"/>
    <property type="match status" value="1"/>
</dbReference>
<feature type="transmembrane region" description="Helical" evidence="5">
    <location>
        <begin position="60"/>
        <end position="78"/>
    </location>
</feature>
<protein>
    <submittedName>
        <fullName evidence="7">MFS transporter</fullName>
    </submittedName>
</protein>